<dbReference type="PANTHER" id="PTHR42837:SF2">
    <property type="entry name" value="MEMBRANE METALLOPROTEASE ARASP2, CHLOROPLASTIC-RELATED"/>
    <property type="match status" value="1"/>
</dbReference>
<dbReference type="Pfam" id="PF02163">
    <property type="entry name" value="Peptidase_M50"/>
    <property type="match status" value="1"/>
</dbReference>
<feature type="transmembrane region" description="Helical" evidence="11">
    <location>
        <begin position="298"/>
        <end position="323"/>
    </location>
</feature>
<dbReference type="Proteomes" id="UP000178385">
    <property type="component" value="Unassembled WGS sequence"/>
</dbReference>
<evidence type="ECO:0000256" key="4">
    <source>
        <dbReference type="ARBA" id="ARBA00022670"/>
    </source>
</evidence>
<evidence type="ECO:0000256" key="8">
    <source>
        <dbReference type="ARBA" id="ARBA00022989"/>
    </source>
</evidence>
<evidence type="ECO:0000256" key="3">
    <source>
        <dbReference type="ARBA" id="ARBA00007931"/>
    </source>
</evidence>
<dbReference type="EMBL" id="MHIG01000003">
    <property type="protein sequence ID" value="OGY48145.1"/>
    <property type="molecule type" value="Genomic_DNA"/>
</dbReference>
<dbReference type="InterPro" id="IPR004387">
    <property type="entry name" value="Pept_M50_Zn"/>
</dbReference>
<dbReference type="CDD" id="cd06163">
    <property type="entry name" value="S2P-M50_PDZ_RseP-like"/>
    <property type="match status" value="1"/>
</dbReference>
<keyword evidence="5 11" id="KW-0812">Transmembrane</keyword>
<evidence type="ECO:0000256" key="7">
    <source>
        <dbReference type="ARBA" id="ARBA00022833"/>
    </source>
</evidence>
<keyword evidence="6" id="KW-0378">Hydrolase</keyword>
<evidence type="ECO:0000256" key="2">
    <source>
        <dbReference type="ARBA" id="ARBA00004141"/>
    </source>
</evidence>
<dbReference type="GO" id="GO:0004222">
    <property type="term" value="F:metalloendopeptidase activity"/>
    <property type="evidence" value="ECO:0007669"/>
    <property type="project" value="InterPro"/>
</dbReference>
<evidence type="ECO:0000256" key="10">
    <source>
        <dbReference type="ARBA" id="ARBA00023136"/>
    </source>
</evidence>
<dbReference type="Pfam" id="PF17820">
    <property type="entry name" value="PDZ_6"/>
    <property type="match status" value="1"/>
</dbReference>
<feature type="transmembrane region" description="Helical" evidence="11">
    <location>
        <begin position="6"/>
        <end position="27"/>
    </location>
</feature>
<evidence type="ECO:0000256" key="11">
    <source>
        <dbReference type="SAM" id="Phobius"/>
    </source>
</evidence>
<evidence type="ECO:0000256" key="9">
    <source>
        <dbReference type="ARBA" id="ARBA00023049"/>
    </source>
</evidence>
<feature type="domain" description="PDZ" evidence="13">
    <location>
        <begin position="157"/>
        <end position="209"/>
    </location>
</feature>
<reference evidence="14 15" key="1">
    <citation type="journal article" date="2016" name="Nat. Commun.">
        <title>Thousands of microbial genomes shed light on interconnected biogeochemical processes in an aquifer system.</title>
        <authorList>
            <person name="Anantharaman K."/>
            <person name="Brown C.T."/>
            <person name="Hug L.A."/>
            <person name="Sharon I."/>
            <person name="Castelle C.J."/>
            <person name="Probst A.J."/>
            <person name="Thomas B.C."/>
            <person name="Singh A."/>
            <person name="Wilkins M.J."/>
            <person name="Karaoz U."/>
            <person name="Brodie E.L."/>
            <person name="Williams K.H."/>
            <person name="Hubbard S.S."/>
            <person name="Banfield J.F."/>
        </authorList>
    </citation>
    <scope>NUCLEOTIDE SEQUENCE [LARGE SCALE GENOMIC DNA]</scope>
</reference>
<evidence type="ECO:0008006" key="16">
    <source>
        <dbReference type="Google" id="ProtNLM"/>
    </source>
</evidence>
<dbReference type="InterPro" id="IPR036034">
    <property type="entry name" value="PDZ_sf"/>
</dbReference>
<organism evidence="14 15">
    <name type="scientific">Candidatus Buchananbacteria bacterium RIFCSPHIGHO2_01_FULL_47_11b</name>
    <dbReference type="NCBI Taxonomy" id="1797537"/>
    <lineage>
        <taxon>Bacteria</taxon>
        <taxon>Candidatus Buchananiibacteriota</taxon>
    </lineage>
</organism>
<name>A0A1G1Y715_9BACT</name>
<dbReference type="AlphaFoldDB" id="A0A1G1Y715"/>
<evidence type="ECO:0000259" key="12">
    <source>
        <dbReference type="Pfam" id="PF02163"/>
    </source>
</evidence>
<dbReference type="Gene3D" id="2.30.42.10">
    <property type="match status" value="1"/>
</dbReference>
<dbReference type="InterPro" id="IPR041489">
    <property type="entry name" value="PDZ_6"/>
</dbReference>
<evidence type="ECO:0000256" key="5">
    <source>
        <dbReference type="ARBA" id="ARBA00022692"/>
    </source>
</evidence>
<sequence length="385" mass="41437">MGIFWTVIIFFLVLGVLVIVHEFGHFITARRAGVKVDEFGFGLPPRAIGAYRDETNHWRLVGLKTKQTAKTIWSLNWIPLGGFVRIKGEQGEEATDPDSFAHKSVGKRIWIISAGVLMNIILAAVLLTVGFIVGVPQIVTDQALPALARVSAARIQVAQVLPDSPADAAAIEIADTIFAINGQTFSQINEVQEFVAAHAGQDLTIELERDGEAISVVLRPAGIADLDGQAGMGVALVQTATVSFPWYVAGYYGVVETGKIIAGIFIGFYLIIQSLVVEGQLIGEVYGPVGIATLVGDAASLGFIYVLQLTAILSIIIAVINYLPFPALDGGRVLFLIIEAVRGRPVNQRFENATHNIGFGLLLLLILLVTYRDIVRITGGFFGVF</sequence>
<feature type="transmembrane region" description="Helical" evidence="11">
    <location>
        <begin position="353"/>
        <end position="371"/>
    </location>
</feature>
<gene>
    <name evidence="14" type="ORF">A2840_02180</name>
</gene>
<feature type="transmembrane region" description="Helical" evidence="11">
    <location>
        <begin position="260"/>
        <end position="277"/>
    </location>
</feature>
<protein>
    <recommendedName>
        <fullName evidence="16">Zinc metalloprotease</fullName>
    </recommendedName>
</protein>
<proteinExistence type="inferred from homology"/>
<keyword evidence="10 11" id="KW-0472">Membrane</keyword>
<accession>A0A1G1Y715</accession>
<comment type="caution">
    <text evidence="14">The sequence shown here is derived from an EMBL/GenBank/DDBJ whole genome shotgun (WGS) entry which is preliminary data.</text>
</comment>
<evidence type="ECO:0000313" key="15">
    <source>
        <dbReference type="Proteomes" id="UP000178385"/>
    </source>
</evidence>
<keyword evidence="9" id="KW-0482">Metalloprotease</keyword>
<keyword evidence="8 11" id="KW-1133">Transmembrane helix</keyword>
<dbReference type="InterPro" id="IPR008915">
    <property type="entry name" value="Peptidase_M50"/>
</dbReference>
<evidence type="ECO:0000256" key="1">
    <source>
        <dbReference type="ARBA" id="ARBA00001947"/>
    </source>
</evidence>
<comment type="subcellular location">
    <subcellularLocation>
        <location evidence="2">Membrane</location>
        <topology evidence="2">Multi-pass membrane protein</topology>
    </subcellularLocation>
</comment>
<dbReference type="GO" id="GO:0016020">
    <property type="term" value="C:membrane"/>
    <property type="evidence" value="ECO:0007669"/>
    <property type="project" value="UniProtKB-SubCell"/>
</dbReference>
<feature type="transmembrane region" description="Helical" evidence="11">
    <location>
        <begin position="109"/>
        <end position="135"/>
    </location>
</feature>
<dbReference type="PANTHER" id="PTHR42837">
    <property type="entry name" value="REGULATOR OF SIGMA-E PROTEASE RSEP"/>
    <property type="match status" value="1"/>
</dbReference>
<dbReference type="SUPFAM" id="SSF50156">
    <property type="entry name" value="PDZ domain-like"/>
    <property type="match status" value="1"/>
</dbReference>
<dbReference type="GO" id="GO:0006508">
    <property type="term" value="P:proteolysis"/>
    <property type="evidence" value="ECO:0007669"/>
    <property type="project" value="UniProtKB-KW"/>
</dbReference>
<comment type="cofactor">
    <cofactor evidence="1">
        <name>Zn(2+)</name>
        <dbReference type="ChEBI" id="CHEBI:29105"/>
    </cofactor>
</comment>
<keyword evidence="4" id="KW-0645">Protease</keyword>
<evidence type="ECO:0000256" key="6">
    <source>
        <dbReference type="ARBA" id="ARBA00022801"/>
    </source>
</evidence>
<evidence type="ECO:0000313" key="14">
    <source>
        <dbReference type="EMBL" id="OGY48145.1"/>
    </source>
</evidence>
<evidence type="ECO:0000259" key="13">
    <source>
        <dbReference type="Pfam" id="PF17820"/>
    </source>
</evidence>
<keyword evidence="7" id="KW-0862">Zinc</keyword>
<comment type="similarity">
    <text evidence="3">Belongs to the peptidase M50B family.</text>
</comment>
<feature type="domain" description="Peptidase M50" evidence="12">
    <location>
        <begin position="10"/>
        <end position="365"/>
    </location>
</feature>